<name>A0A0E9S967_ANGAN</name>
<sequence length="56" mass="6681">MLCIFLNVKGAQRRLLEYGENLKWNFIVVTVICDHRFHPLSCFLFMFFRQGEGREG</sequence>
<dbReference type="EMBL" id="GBXM01070830">
    <property type="protein sequence ID" value="JAH37747.1"/>
    <property type="molecule type" value="Transcribed_RNA"/>
</dbReference>
<dbReference type="AlphaFoldDB" id="A0A0E9S967"/>
<reference evidence="1" key="2">
    <citation type="journal article" date="2015" name="Fish Shellfish Immunol.">
        <title>Early steps in the European eel (Anguilla anguilla)-Vibrio vulnificus interaction in the gills: Role of the RtxA13 toxin.</title>
        <authorList>
            <person name="Callol A."/>
            <person name="Pajuelo D."/>
            <person name="Ebbesson L."/>
            <person name="Teles M."/>
            <person name="MacKenzie S."/>
            <person name="Amaro C."/>
        </authorList>
    </citation>
    <scope>NUCLEOTIDE SEQUENCE</scope>
</reference>
<evidence type="ECO:0000313" key="1">
    <source>
        <dbReference type="EMBL" id="JAH37747.1"/>
    </source>
</evidence>
<reference evidence="1" key="1">
    <citation type="submission" date="2014-11" db="EMBL/GenBank/DDBJ databases">
        <authorList>
            <person name="Amaro Gonzalez C."/>
        </authorList>
    </citation>
    <scope>NUCLEOTIDE SEQUENCE</scope>
</reference>
<accession>A0A0E9S967</accession>
<protein>
    <submittedName>
        <fullName evidence="1">Uncharacterized protein</fullName>
    </submittedName>
</protein>
<proteinExistence type="predicted"/>
<organism evidence="1">
    <name type="scientific">Anguilla anguilla</name>
    <name type="common">European freshwater eel</name>
    <name type="synonym">Muraena anguilla</name>
    <dbReference type="NCBI Taxonomy" id="7936"/>
    <lineage>
        <taxon>Eukaryota</taxon>
        <taxon>Metazoa</taxon>
        <taxon>Chordata</taxon>
        <taxon>Craniata</taxon>
        <taxon>Vertebrata</taxon>
        <taxon>Euteleostomi</taxon>
        <taxon>Actinopterygii</taxon>
        <taxon>Neopterygii</taxon>
        <taxon>Teleostei</taxon>
        <taxon>Anguilliformes</taxon>
        <taxon>Anguillidae</taxon>
        <taxon>Anguilla</taxon>
    </lineage>
</organism>